<organism evidence="1 2">
    <name type="scientific">Entotheonella factor</name>
    <dbReference type="NCBI Taxonomy" id="1429438"/>
    <lineage>
        <taxon>Bacteria</taxon>
        <taxon>Pseudomonadati</taxon>
        <taxon>Nitrospinota/Tectimicrobiota group</taxon>
        <taxon>Candidatus Tectimicrobiota</taxon>
        <taxon>Candidatus Entotheonellia</taxon>
        <taxon>Candidatus Entotheonellales</taxon>
        <taxon>Candidatus Entotheonellaceae</taxon>
        <taxon>Candidatus Entotheonella</taxon>
    </lineage>
</organism>
<accession>W4LXL5</accession>
<sequence>MLTNAYFEAKYVLRNLRAKIFSDNIVSTIKSLFFHLYNVVYDDMEDLIHLNQVF</sequence>
<dbReference type="Proteomes" id="UP000019141">
    <property type="component" value="Unassembled WGS sequence"/>
</dbReference>
<name>W4LXL5_ENTF1</name>
<dbReference type="AlphaFoldDB" id="W4LXL5"/>
<evidence type="ECO:0000313" key="2">
    <source>
        <dbReference type="Proteomes" id="UP000019141"/>
    </source>
</evidence>
<proteinExistence type="predicted"/>
<dbReference type="HOGENOM" id="CLU_3041484_0_0_7"/>
<dbReference type="EMBL" id="AZHW01000106">
    <property type="protein sequence ID" value="ETX02809.1"/>
    <property type="molecule type" value="Genomic_DNA"/>
</dbReference>
<evidence type="ECO:0000313" key="1">
    <source>
        <dbReference type="EMBL" id="ETX02809.1"/>
    </source>
</evidence>
<protein>
    <submittedName>
        <fullName evidence="1">Uncharacterized protein</fullName>
    </submittedName>
</protein>
<gene>
    <name evidence="1" type="ORF">ETSY1_02165</name>
</gene>
<comment type="caution">
    <text evidence="1">The sequence shown here is derived from an EMBL/GenBank/DDBJ whole genome shotgun (WGS) entry which is preliminary data.</text>
</comment>
<keyword evidence="2" id="KW-1185">Reference proteome</keyword>
<reference evidence="1 2" key="1">
    <citation type="journal article" date="2014" name="Nature">
        <title>An environmental bacterial taxon with a large and distinct metabolic repertoire.</title>
        <authorList>
            <person name="Wilson M.C."/>
            <person name="Mori T."/>
            <person name="Ruckert C."/>
            <person name="Uria A.R."/>
            <person name="Helf M.J."/>
            <person name="Takada K."/>
            <person name="Gernert C."/>
            <person name="Steffens U.A."/>
            <person name="Heycke N."/>
            <person name="Schmitt S."/>
            <person name="Rinke C."/>
            <person name="Helfrich E.J."/>
            <person name="Brachmann A.O."/>
            <person name="Gurgui C."/>
            <person name="Wakimoto T."/>
            <person name="Kracht M."/>
            <person name="Crusemann M."/>
            <person name="Hentschel U."/>
            <person name="Abe I."/>
            <person name="Matsunaga S."/>
            <person name="Kalinowski J."/>
            <person name="Takeyama H."/>
            <person name="Piel J."/>
        </authorList>
    </citation>
    <scope>NUCLEOTIDE SEQUENCE [LARGE SCALE GENOMIC DNA]</scope>
    <source>
        <strain evidence="2">TSY1</strain>
    </source>
</reference>